<evidence type="ECO:0000259" key="2">
    <source>
        <dbReference type="Pfam" id="PF13427"/>
    </source>
</evidence>
<keyword evidence="4" id="KW-1185">Reference proteome</keyword>
<organism evidence="3 4">
    <name type="scientific">Paenibacillus albiflavus</name>
    <dbReference type="NCBI Taxonomy" id="2545760"/>
    <lineage>
        <taxon>Bacteria</taxon>
        <taxon>Bacillati</taxon>
        <taxon>Bacillota</taxon>
        <taxon>Bacilli</taxon>
        <taxon>Bacillales</taxon>
        <taxon>Paenibacillaceae</taxon>
        <taxon>Paenibacillus</taxon>
    </lineage>
</organism>
<reference evidence="3 4" key="1">
    <citation type="submission" date="2019-03" db="EMBL/GenBank/DDBJ databases">
        <authorList>
            <person name="Kim M.K.M."/>
        </authorList>
    </citation>
    <scope>NUCLEOTIDE SEQUENCE [LARGE SCALE GENOMIC DNA]</scope>
    <source>
        <strain evidence="3 4">18JY21-1</strain>
    </source>
</reference>
<dbReference type="EMBL" id="SKFG01000002">
    <property type="protein sequence ID" value="TCZ80221.1"/>
    <property type="molecule type" value="Genomic_DNA"/>
</dbReference>
<dbReference type="InterPro" id="IPR043519">
    <property type="entry name" value="NT_sf"/>
</dbReference>
<dbReference type="Pfam" id="PF13427">
    <property type="entry name" value="AadA_C"/>
    <property type="match status" value="1"/>
</dbReference>
<dbReference type="SUPFAM" id="SSF81301">
    <property type="entry name" value="Nucleotidyltransferase"/>
    <property type="match status" value="1"/>
</dbReference>
<evidence type="ECO:0000313" key="4">
    <source>
        <dbReference type="Proteomes" id="UP000295418"/>
    </source>
</evidence>
<sequence length="273" mass="31687">MQLDKLDPRIRQIIMEYFTLINLYKPDLIEGFYIYGSIALGDYSLVLSDIDFIAVSSDRLTNEDVAMLREIHDKIRKTYPAPALEGIYVTWDDLGKLSEMEPYPYYHEGQMNASGLFECNPVTWHELKTCGINVLGPAANELHYELDWNQLIALMHQNLNTYWLGWITQSSKLVSSKSLALLFSIDAVEWGVLGITRLYYTLRMHQIASKAQAGEYAIGIVPERWHLVLQESINHRRGIKKSLYRSVWRRRSDALGYMNYILNECRKLEDNRA</sequence>
<dbReference type="Gene3D" id="3.30.460.10">
    <property type="entry name" value="Beta Polymerase, domain 2"/>
    <property type="match status" value="1"/>
</dbReference>
<evidence type="ECO:0000256" key="1">
    <source>
        <dbReference type="ARBA" id="ARBA00022679"/>
    </source>
</evidence>
<evidence type="ECO:0000313" key="3">
    <source>
        <dbReference type="EMBL" id="TCZ80221.1"/>
    </source>
</evidence>
<comment type="caution">
    <text evidence="3">The sequence shown here is derived from an EMBL/GenBank/DDBJ whole genome shotgun (WGS) entry which is preliminary data.</text>
</comment>
<proteinExistence type="predicted"/>
<feature type="domain" description="Adenylyltransferase AadA C-terminal" evidence="2">
    <location>
        <begin position="192"/>
        <end position="241"/>
    </location>
</feature>
<name>A0A4R4ENV0_9BACL</name>
<accession>A0A4R4ENV0</accession>
<gene>
    <name evidence="3" type="ORF">E0485_03240</name>
</gene>
<dbReference type="CDD" id="cd05403">
    <property type="entry name" value="NT_KNTase_like"/>
    <property type="match status" value="1"/>
</dbReference>
<dbReference type="AlphaFoldDB" id="A0A4R4ENV0"/>
<dbReference type="OrthoDB" id="1933376at2"/>
<dbReference type="Proteomes" id="UP000295418">
    <property type="component" value="Unassembled WGS sequence"/>
</dbReference>
<dbReference type="GO" id="GO:0016740">
    <property type="term" value="F:transferase activity"/>
    <property type="evidence" value="ECO:0007669"/>
    <property type="project" value="UniProtKB-KW"/>
</dbReference>
<dbReference type="InterPro" id="IPR025184">
    <property type="entry name" value="AadA_C"/>
</dbReference>
<keyword evidence="1" id="KW-0808">Transferase</keyword>
<protein>
    <submittedName>
        <fullName evidence="3">DUF4111 domain-containing protein</fullName>
    </submittedName>
</protein>